<dbReference type="EMBL" id="REGR01000009">
    <property type="protein sequence ID" value="RXZ43490.1"/>
    <property type="molecule type" value="Genomic_DNA"/>
</dbReference>
<evidence type="ECO:0000313" key="8">
    <source>
        <dbReference type="Proteomes" id="UP000290682"/>
    </source>
</evidence>
<evidence type="ECO:0000256" key="4">
    <source>
        <dbReference type="ARBA" id="ARBA00023136"/>
    </source>
</evidence>
<feature type="transmembrane region" description="Helical" evidence="5">
    <location>
        <begin position="67"/>
        <end position="86"/>
    </location>
</feature>
<evidence type="ECO:0000256" key="1">
    <source>
        <dbReference type="ARBA" id="ARBA00004127"/>
    </source>
</evidence>
<reference evidence="7 8" key="1">
    <citation type="submission" date="2018-10" db="EMBL/GenBank/DDBJ databases">
        <title>Draft genome of Fastidiocella sp. strain 375T, a bacterium isolated from a karstic cave dripping water.</title>
        <authorList>
            <person name="Coelho C."/>
            <person name="Verissimo A."/>
            <person name="Tiago I."/>
        </authorList>
    </citation>
    <scope>NUCLEOTIDE SEQUENCE [LARGE SCALE GENOMIC DNA]</scope>
    <source>
        <strain evidence="7 8">CAVE-375</strain>
    </source>
</reference>
<keyword evidence="2 5" id="KW-0812">Transmembrane</keyword>
<evidence type="ECO:0000256" key="2">
    <source>
        <dbReference type="ARBA" id="ARBA00022692"/>
    </source>
</evidence>
<dbReference type="Proteomes" id="UP000290682">
    <property type="component" value="Unassembled WGS sequence"/>
</dbReference>
<evidence type="ECO:0000259" key="6">
    <source>
        <dbReference type="Pfam" id="PF06803"/>
    </source>
</evidence>
<keyword evidence="4 5" id="KW-0472">Membrane</keyword>
<proteinExistence type="predicted"/>
<dbReference type="InterPro" id="IPR010652">
    <property type="entry name" value="DUF1232"/>
</dbReference>
<organism evidence="7 8">
    <name type="scientific">Crenobacter cavernae</name>
    <dbReference type="NCBI Taxonomy" id="2290923"/>
    <lineage>
        <taxon>Bacteria</taxon>
        <taxon>Pseudomonadati</taxon>
        <taxon>Pseudomonadota</taxon>
        <taxon>Betaproteobacteria</taxon>
        <taxon>Neisseriales</taxon>
        <taxon>Neisseriaceae</taxon>
        <taxon>Crenobacter</taxon>
    </lineage>
</organism>
<feature type="domain" description="DUF1232" evidence="6">
    <location>
        <begin position="36"/>
        <end position="71"/>
    </location>
</feature>
<sequence>MPLRTLENLKRRARSLKAETFALYLAARHPETPWYAKLLVAAIVAYAFSPIDLIPDFVPVLGYLDDLVLIPIGIAVAIRMVPPLVWAECREQAREAMSNGKPVSRSAATVIILIWVALAALCAVWAYQAFLPTPGLR</sequence>
<accession>A0ABY0FFT6</accession>
<comment type="subcellular location">
    <subcellularLocation>
        <location evidence="1">Endomembrane system</location>
        <topology evidence="1">Multi-pass membrane protein</topology>
    </subcellularLocation>
</comment>
<dbReference type="Pfam" id="PF06803">
    <property type="entry name" value="DUF1232"/>
    <property type="match status" value="1"/>
</dbReference>
<comment type="caution">
    <text evidence="7">The sequence shown here is derived from an EMBL/GenBank/DDBJ whole genome shotgun (WGS) entry which is preliminary data.</text>
</comment>
<gene>
    <name evidence="7" type="ORF">EBB06_09785</name>
</gene>
<keyword evidence="3 5" id="KW-1133">Transmembrane helix</keyword>
<feature type="transmembrane region" description="Helical" evidence="5">
    <location>
        <begin position="107"/>
        <end position="127"/>
    </location>
</feature>
<evidence type="ECO:0000256" key="5">
    <source>
        <dbReference type="SAM" id="Phobius"/>
    </source>
</evidence>
<evidence type="ECO:0000313" key="7">
    <source>
        <dbReference type="EMBL" id="RXZ43490.1"/>
    </source>
</evidence>
<name>A0ABY0FFT6_9NEIS</name>
<evidence type="ECO:0000256" key="3">
    <source>
        <dbReference type="ARBA" id="ARBA00022989"/>
    </source>
</evidence>
<feature type="transmembrane region" description="Helical" evidence="5">
    <location>
        <begin position="34"/>
        <end position="55"/>
    </location>
</feature>
<keyword evidence="8" id="KW-1185">Reference proteome</keyword>
<protein>
    <submittedName>
        <fullName evidence="7">DUF1232 domain-containing protein</fullName>
    </submittedName>
</protein>